<dbReference type="WBParaSite" id="ES5_v2.g20176.t1">
    <property type="protein sequence ID" value="ES5_v2.g20176.t1"/>
    <property type="gene ID" value="ES5_v2.g20176"/>
</dbReference>
<name>A0AC34FTU2_9BILA</name>
<evidence type="ECO:0000313" key="2">
    <source>
        <dbReference type="WBParaSite" id="ES5_v2.g20176.t1"/>
    </source>
</evidence>
<proteinExistence type="predicted"/>
<sequence>MPKEETLDYNNEDKEIHMVMNNAIKPDVDEDEIDISEPGPSGRKKVKTDETTDSPVQEIVTISSDGFVSLNNTSSNPSKSKKRKQLRHTINEFQSAEALRARKNEEERLKRLQEQRSNNASIYDTYMPVQVPVEPIIIKEELKGNKCEDIDVIEINSDDEDDMPEVIGVFQNPKAEVKFNGYPYRVQPPMPSAPMIPQYNNQCFQPGYPYPPNNIPVNNGFPPSYMPVNNGGLPASTYVDSRTRSVNKAREDEELRLKRQKKHNKDLESVELTQGRLVVNLGKPDEDPDVFVAQHLTHVLKPHQLGGIRFMYENVIESVQTYKETPGVGCVLAHSMGLGKTLQIIAFVDIYFRTVEAKHVLIICP</sequence>
<reference evidence="2" key="1">
    <citation type="submission" date="2022-11" db="UniProtKB">
        <authorList>
            <consortium name="WormBaseParasite"/>
        </authorList>
    </citation>
    <scope>IDENTIFICATION</scope>
</reference>
<accession>A0AC34FTU2</accession>
<protein>
    <submittedName>
        <fullName evidence="2">SNF2 N-terminal domain-containing protein</fullName>
    </submittedName>
</protein>
<organism evidence="1 2">
    <name type="scientific">Panagrolaimus sp. ES5</name>
    <dbReference type="NCBI Taxonomy" id="591445"/>
    <lineage>
        <taxon>Eukaryota</taxon>
        <taxon>Metazoa</taxon>
        <taxon>Ecdysozoa</taxon>
        <taxon>Nematoda</taxon>
        <taxon>Chromadorea</taxon>
        <taxon>Rhabditida</taxon>
        <taxon>Tylenchina</taxon>
        <taxon>Panagrolaimomorpha</taxon>
        <taxon>Panagrolaimoidea</taxon>
        <taxon>Panagrolaimidae</taxon>
        <taxon>Panagrolaimus</taxon>
    </lineage>
</organism>
<dbReference type="Proteomes" id="UP000887579">
    <property type="component" value="Unplaced"/>
</dbReference>
<evidence type="ECO:0000313" key="1">
    <source>
        <dbReference type="Proteomes" id="UP000887579"/>
    </source>
</evidence>